<feature type="region of interest" description="Disordered" evidence="1">
    <location>
        <begin position="195"/>
        <end position="244"/>
    </location>
</feature>
<keyword evidence="4" id="KW-1185">Reference proteome</keyword>
<name>A0A5B9VU30_9BACT</name>
<evidence type="ECO:0000313" key="3">
    <source>
        <dbReference type="EMBL" id="QEH31832.1"/>
    </source>
</evidence>
<dbReference type="Gene3D" id="3.90.1570.10">
    <property type="entry name" value="tt1808, chain A"/>
    <property type="match status" value="1"/>
</dbReference>
<dbReference type="InterPro" id="IPR011335">
    <property type="entry name" value="Restrct_endonuc-II-like"/>
</dbReference>
<dbReference type="SUPFAM" id="SSF52980">
    <property type="entry name" value="Restriction endonuclease-like"/>
    <property type="match status" value="1"/>
</dbReference>
<gene>
    <name evidence="3" type="ORF">OJF2_02970</name>
</gene>
<dbReference type="Proteomes" id="UP000324233">
    <property type="component" value="Chromosome"/>
</dbReference>
<protein>
    <recommendedName>
        <fullName evidence="2">Putative restriction endonuclease domain-containing protein</fullName>
    </recommendedName>
</protein>
<feature type="domain" description="Putative restriction endonuclease" evidence="2">
    <location>
        <begin position="46"/>
        <end position="145"/>
    </location>
</feature>
<evidence type="ECO:0000256" key="1">
    <source>
        <dbReference type="SAM" id="MobiDB-lite"/>
    </source>
</evidence>
<dbReference type="RefSeq" id="WP_148590584.1">
    <property type="nucleotide sequence ID" value="NZ_CP042997.1"/>
</dbReference>
<dbReference type="InterPro" id="IPR012296">
    <property type="entry name" value="Nuclease_put_TT1808"/>
</dbReference>
<dbReference type="Pfam" id="PF05685">
    <property type="entry name" value="Uma2"/>
    <property type="match status" value="1"/>
</dbReference>
<dbReference type="KEGG" id="agv:OJF2_02970"/>
<dbReference type="CDD" id="cd06260">
    <property type="entry name" value="DUF820-like"/>
    <property type="match status" value="1"/>
</dbReference>
<dbReference type="PANTHER" id="PTHR33352">
    <property type="entry name" value="SLR1095 PROTEIN"/>
    <property type="match status" value="1"/>
</dbReference>
<evidence type="ECO:0000313" key="4">
    <source>
        <dbReference type="Proteomes" id="UP000324233"/>
    </source>
</evidence>
<proteinExistence type="predicted"/>
<dbReference type="AlphaFoldDB" id="A0A5B9VU30"/>
<dbReference type="EMBL" id="CP042997">
    <property type="protein sequence ID" value="QEH31832.1"/>
    <property type="molecule type" value="Genomic_DNA"/>
</dbReference>
<sequence>MSTISRPALVPEVVFPDSDGRPMADNTLQYKWIVIIKENLEILYQDRDDVFIAGDLLWYPDADNPKRCMAPDVLVAIGRPKGYRGSYRQWEEGGVAPQVVFEIHSPSNDPEEVMRKLGFYSRHGVEEYYYYDPETGKLTGFIRDERGLEDGIDMHGFTSPRLQIRFEPGDGPDAMEIFGPDGQRFLTTVELAQQRDEANRRAEAAEQKAEAERQKAEAERRKAEAAEQKAEAERRRAEAERQKAERLAAKLRELGIEPE</sequence>
<dbReference type="PANTHER" id="PTHR33352:SF2">
    <property type="entry name" value="SLL0995 PROTEIN"/>
    <property type="match status" value="1"/>
</dbReference>
<reference evidence="3 4" key="1">
    <citation type="submission" date="2019-08" db="EMBL/GenBank/DDBJ databases">
        <title>Deep-cultivation of Planctomycetes and their phenomic and genomic characterization uncovers novel biology.</title>
        <authorList>
            <person name="Wiegand S."/>
            <person name="Jogler M."/>
            <person name="Boedeker C."/>
            <person name="Pinto D."/>
            <person name="Vollmers J."/>
            <person name="Rivas-Marin E."/>
            <person name="Kohn T."/>
            <person name="Peeters S.H."/>
            <person name="Heuer A."/>
            <person name="Rast P."/>
            <person name="Oberbeckmann S."/>
            <person name="Bunk B."/>
            <person name="Jeske O."/>
            <person name="Meyerdierks A."/>
            <person name="Storesund J.E."/>
            <person name="Kallscheuer N."/>
            <person name="Luecker S."/>
            <person name="Lage O.M."/>
            <person name="Pohl T."/>
            <person name="Merkel B.J."/>
            <person name="Hornburger P."/>
            <person name="Mueller R.-W."/>
            <person name="Bruemmer F."/>
            <person name="Labrenz M."/>
            <person name="Spormann A.M."/>
            <person name="Op den Camp H."/>
            <person name="Overmann J."/>
            <person name="Amann R."/>
            <person name="Jetten M.S.M."/>
            <person name="Mascher T."/>
            <person name="Medema M.H."/>
            <person name="Devos D.P."/>
            <person name="Kaster A.-K."/>
            <person name="Ovreas L."/>
            <person name="Rohde M."/>
            <person name="Galperin M.Y."/>
            <person name="Jogler C."/>
        </authorList>
    </citation>
    <scope>NUCLEOTIDE SEQUENCE [LARGE SCALE GENOMIC DNA]</scope>
    <source>
        <strain evidence="3 4">OJF2</strain>
    </source>
</reference>
<accession>A0A5B9VU30</accession>
<dbReference type="OrthoDB" id="275220at2"/>
<dbReference type="InterPro" id="IPR008538">
    <property type="entry name" value="Uma2"/>
</dbReference>
<organism evidence="3 4">
    <name type="scientific">Aquisphaera giovannonii</name>
    <dbReference type="NCBI Taxonomy" id="406548"/>
    <lineage>
        <taxon>Bacteria</taxon>
        <taxon>Pseudomonadati</taxon>
        <taxon>Planctomycetota</taxon>
        <taxon>Planctomycetia</taxon>
        <taxon>Isosphaerales</taxon>
        <taxon>Isosphaeraceae</taxon>
        <taxon>Aquisphaera</taxon>
    </lineage>
</organism>
<evidence type="ECO:0000259" key="2">
    <source>
        <dbReference type="Pfam" id="PF05685"/>
    </source>
</evidence>